<dbReference type="Proteomes" id="UP000094580">
    <property type="component" value="Unassembled WGS sequence"/>
</dbReference>
<name>A0ABX2ZUV5_9BACI</name>
<reference evidence="3 4" key="1">
    <citation type="submission" date="2016-07" db="EMBL/GenBank/DDBJ databases">
        <authorList>
            <person name="Townsley L."/>
            <person name="Shank E.A."/>
        </authorList>
    </citation>
    <scope>NUCLEOTIDE SEQUENCE [LARGE SCALE GENOMIC DNA]</scope>
    <source>
        <strain evidence="3 4">CH01</strain>
    </source>
</reference>
<feature type="domain" description="Aminoglycoside phosphotransferase" evidence="2">
    <location>
        <begin position="35"/>
        <end position="239"/>
    </location>
</feature>
<accession>A0ABX2ZUV5</accession>
<evidence type="ECO:0000313" key="3">
    <source>
        <dbReference type="EMBL" id="ODG93154.1"/>
    </source>
</evidence>
<comment type="caution">
    <text evidence="3">The sequence shown here is derived from an EMBL/GenBank/DDBJ whole genome shotgun (WGS) entry which is preliminary data.</text>
</comment>
<evidence type="ECO:0000259" key="2">
    <source>
        <dbReference type="Pfam" id="PF01636"/>
    </source>
</evidence>
<gene>
    <name evidence="3" type="ORF">BED47_16750</name>
</gene>
<keyword evidence="4" id="KW-1185">Reference proteome</keyword>
<protein>
    <recommendedName>
        <fullName evidence="2">Aminoglycoside phosphotransferase domain-containing protein</fullName>
    </recommendedName>
</protein>
<proteinExistence type="inferred from homology"/>
<sequence>MEQAVESVFTKEILTNAAAQFGITVDEKPVGEFENYLFKGKLADGTDRILRLTHSSHRSKEEIEAELKFLKYARENGANAAGSLTSLNGNLVEVQHASDGTSFYASMFEWADGQLVDRTNPAVWNDDLMYTWGKTIGKLHALTVDYPVTNLREHWDEEAYLNEMLADEELGIFTKDLIEEIQAYERKKDSYGLIHSDLHLHNFFVNDKGEITAFDFDDLQYNYFISDIAIVLYYTAWGSKASFEEKSKFAKRQLEIFRKGYETEYVLDEEWYSRIPSFLKCRDLTLYHVLNMKYEEKTQRVIELCEELKERIVNKKTIIEL</sequence>
<dbReference type="InterPro" id="IPR050249">
    <property type="entry name" value="Pseudomonas-type_ThrB"/>
</dbReference>
<dbReference type="SUPFAM" id="SSF56112">
    <property type="entry name" value="Protein kinase-like (PK-like)"/>
    <property type="match status" value="1"/>
</dbReference>
<dbReference type="RefSeq" id="WP_069032769.1">
    <property type="nucleotide sequence ID" value="NZ_MDKC01000003.1"/>
</dbReference>
<dbReference type="EMBL" id="MDKC01000003">
    <property type="protein sequence ID" value="ODG93154.1"/>
    <property type="molecule type" value="Genomic_DNA"/>
</dbReference>
<evidence type="ECO:0000256" key="1">
    <source>
        <dbReference type="ARBA" id="ARBA00038240"/>
    </source>
</evidence>
<organism evidence="3 4">
    <name type="scientific">Gottfriedia luciferensis</name>
    <dbReference type="NCBI Taxonomy" id="178774"/>
    <lineage>
        <taxon>Bacteria</taxon>
        <taxon>Bacillati</taxon>
        <taxon>Bacillota</taxon>
        <taxon>Bacilli</taxon>
        <taxon>Bacillales</taxon>
        <taxon>Bacillaceae</taxon>
        <taxon>Gottfriedia</taxon>
    </lineage>
</organism>
<dbReference type="PANTHER" id="PTHR21064:SF6">
    <property type="entry name" value="AMINOGLYCOSIDE PHOSPHOTRANSFERASE DOMAIN-CONTAINING PROTEIN"/>
    <property type="match status" value="1"/>
</dbReference>
<evidence type="ECO:0000313" key="4">
    <source>
        <dbReference type="Proteomes" id="UP000094580"/>
    </source>
</evidence>
<dbReference type="PANTHER" id="PTHR21064">
    <property type="entry name" value="AMINOGLYCOSIDE PHOSPHOTRANSFERASE DOMAIN-CONTAINING PROTEIN-RELATED"/>
    <property type="match status" value="1"/>
</dbReference>
<comment type="similarity">
    <text evidence="1">Belongs to the pseudomonas-type ThrB family.</text>
</comment>
<dbReference type="Gene3D" id="3.90.1200.10">
    <property type="match status" value="1"/>
</dbReference>
<dbReference type="InterPro" id="IPR011009">
    <property type="entry name" value="Kinase-like_dom_sf"/>
</dbReference>
<dbReference type="InterPro" id="IPR002575">
    <property type="entry name" value="Aminoglycoside_PTrfase"/>
</dbReference>
<dbReference type="Pfam" id="PF01636">
    <property type="entry name" value="APH"/>
    <property type="match status" value="1"/>
</dbReference>